<feature type="binding site" evidence="7">
    <location>
        <position position="312"/>
    </location>
    <ligand>
        <name>3-phosphoshikimate</name>
        <dbReference type="ChEBI" id="CHEBI:145989"/>
    </ligand>
</feature>
<feature type="binding site" evidence="7">
    <location>
        <position position="23"/>
    </location>
    <ligand>
        <name>phosphoenolpyruvate</name>
        <dbReference type="ChEBI" id="CHEBI:58702"/>
    </ligand>
</feature>
<dbReference type="EC" id="2.5.1.19" evidence="7"/>
<evidence type="ECO:0000259" key="8">
    <source>
        <dbReference type="Pfam" id="PF00275"/>
    </source>
</evidence>
<keyword evidence="4 7" id="KW-0808">Transferase</keyword>
<feature type="binding site" evidence="7">
    <location>
        <position position="98"/>
    </location>
    <ligand>
        <name>phosphoenolpyruvate</name>
        <dbReference type="ChEBI" id="CHEBI:58702"/>
    </ligand>
</feature>
<keyword evidence="7" id="KW-0963">Cytoplasm</keyword>
<dbReference type="Proteomes" id="UP000075398">
    <property type="component" value="Unassembled WGS sequence"/>
</dbReference>
<dbReference type="PIRSF" id="PIRSF000505">
    <property type="entry name" value="EPSPS"/>
    <property type="match status" value="1"/>
</dbReference>
<comment type="catalytic activity">
    <reaction evidence="6">
        <text>3-phosphoshikimate + phosphoenolpyruvate = 5-O-(1-carboxyvinyl)-3-phosphoshikimate + phosphate</text>
        <dbReference type="Rhea" id="RHEA:21256"/>
        <dbReference type="ChEBI" id="CHEBI:43474"/>
        <dbReference type="ChEBI" id="CHEBI:57701"/>
        <dbReference type="ChEBI" id="CHEBI:58702"/>
        <dbReference type="ChEBI" id="CHEBI:145989"/>
        <dbReference type="EC" id="2.5.1.19"/>
    </reaction>
    <physiologicalReaction direction="left-to-right" evidence="6">
        <dbReference type="Rhea" id="RHEA:21257"/>
    </physiologicalReaction>
</comment>
<dbReference type="PROSITE" id="PS00104">
    <property type="entry name" value="EPSP_SYNTHASE_1"/>
    <property type="match status" value="1"/>
</dbReference>
<dbReference type="Pfam" id="PF00275">
    <property type="entry name" value="EPSP_synthase"/>
    <property type="match status" value="1"/>
</dbReference>
<dbReference type="PROSITE" id="PS00885">
    <property type="entry name" value="EPSP_SYNTHASE_2"/>
    <property type="match status" value="1"/>
</dbReference>
<feature type="domain" description="Enolpyruvate transferase" evidence="8">
    <location>
        <begin position="11"/>
        <end position="417"/>
    </location>
</feature>
<dbReference type="CDD" id="cd01556">
    <property type="entry name" value="EPSP_synthase"/>
    <property type="match status" value="1"/>
</dbReference>
<evidence type="ECO:0000313" key="10">
    <source>
        <dbReference type="Proteomes" id="UP000075398"/>
    </source>
</evidence>
<feature type="binding site" evidence="7">
    <location>
        <position position="339"/>
    </location>
    <ligand>
        <name>3-phosphoshikimate</name>
        <dbReference type="ChEBI" id="CHEBI:145989"/>
    </ligand>
</feature>
<dbReference type="SUPFAM" id="SSF55205">
    <property type="entry name" value="EPT/RTPC-like"/>
    <property type="match status" value="1"/>
</dbReference>
<dbReference type="InterPro" id="IPR036968">
    <property type="entry name" value="Enolpyruvate_Tfrase_sf"/>
</dbReference>
<feature type="binding site" evidence="7">
    <location>
        <position position="172"/>
    </location>
    <ligand>
        <name>3-phosphoshikimate</name>
        <dbReference type="ChEBI" id="CHEBI:145989"/>
    </ligand>
</feature>
<keyword evidence="5 7" id="KW-0057">Aromatic amino acid biosynthesis</keyword>
<evidence type="ECO:0000256" key="4">
    <source>
        <dbReference type="ARBA" id="ARBA00022679"/>
    </source>
</evidence>
<gene>
    <name evidence="7" type="primary">aroA</name>
    <name evidence="9" type="ORF">AMQ22_01755</name>
</gene>
<evidence type="ECO:0000256" key="2">
    <source>
        <dbReference type="ARBA" id="ARBA00009948"/>
    </source>
</evidence>
<dbReference type="EMBL" id="LNGC01000112">
    <property type="protein sequence ID" value="KYC49019.1"/>
    <property type="molecule type" value="Genomic_DNA"/>
</dbReference>
<keyword evidence="3 7" id="KW-0028">Amino-acid biosynthesis</keyword>
<evidence type="ECO:0000256" key="1">
    <source>
        <dbReference type="ARBA" id="ARBA00004811"/>
    </source>
</evidence>
<dbReference type="GO" id="GO:0008652">
    <property type="term" value="P:amino acid biosynthetic process"/>
    <property type="evidence" value="ECO:0007669"/>
    <property type="project" value="UniProtKB-KW"/>
</dbReference>
<proteinExistence type="inferred from homology"/>
<feature type="binding site" evidence="7">
    <location>
        <position position="171"/>
    </location>
    <ligand>
        <name>3-phosphoshikimate</name>
        <dbReference type="ChEBI" id="CHEBI:145989"/>
    </ligand>
</feature>
<dbReference type="GO" id="GO:0009073">
    <property type="term" value="P:aromatic amino acid family biosynthetic process"/>
    <property type="evidence" value="ECO:0007669"/>
    <property type="project" value="UniProtKB-KW"/>
</dbReference>
<dbReference type="GO" id="GO:0005737">
    <property type="term" value="C:cytoplasm"/>
    <property type="evidence" value="ECO:0007669"/>
    <property type="project" value="UniProtKB-SubCell"/>
</dbReference>
<comment type="similarity">
    <text evidence="2 7">Belongs to the EPSP synthase family.</text>
</comment>
<feature type="binding site" evidence="7">
    <location>
        <position position="170"/>
    </location>
    <ligand>
        <name>3-phosphoshikimate</name>
        <dbReference type="ChEBI" id="CHEBI:145989"/>
    </ligand>
</feature>
<feature type="binding site" evidence="7">
    <location>
        <position position="126"/>
    </location>
    <ligand>
        <name>phosphoenolpyruvate</name>
        <dbReference type="ChEBI" id="CHEBI:58702"/>
    </ligand>
</feature>
<feature type="binding site" evidence="7">
    <location>
        <position position="172"/>
    </location>
    <ligand>
        <name>phosphoenolpyruvate</name>
        <dbReference type="ChEBI" id="CHEBI:58702"/>
    </ligand>
</feature>
<comment type="pathway">
    <text evidence="1">Metabolic intermediate biosynthesis; chorismate biosynthesis; chorismate from D-erythrose 4-phosphate and phosphoenolpyruvate: step 6/7.</text>
</comment>
<comment type="caution">
    <text evidence="7">Lacks conserved residue(s) required for the propagation of feature annotation.</text>
</comment>
<accession>A0A150IVI6</accession>
<evidence type="ECO:0000256" key="3">
    <source>
        <dbReference type="ARBA" id="ARBA00022605"/>
    </source>
</evidence>
<dbReference type="PANTHER" id="PTHR21090">
    <property type="entry name" value="AROM/DEHYDROQUINATE SYNTHASE"/>
    <property type="match status" value="1"/>
</dbReference>
<dbReference type="InterPro" id="IPR006264">
    <property type="entry name" value="EPSP_synthase"/>
</dbReference>
<evidence type="ECO:0000256" key="5">
    <source>
        <dbReference type="ARBA" id="ARBA00023141"/>
    </source>
</evidence>
<sequence length="426" mass="46678">MKIKVIKSIHSDIDVKIKAPPSKSYTHRALFVSALAEGRSKIIDPLISDDTNYTITCLKQLGIKIKEEPNNEGLIFVIEGSGGNLKEPTASLYIGNSGTTLRFLMATSSLVKGVVTIDGDEEVKKRPVKGLEDSLKKLGIVIDSNRGCPPVRITSNGTIGGETVLEPRESSQYLSALLMASPYSRPSMKIKVTGQVPSSPYVEMTLDVMEKFGVRVQRKDFSEFFISPSKYIGREYIVEGDYSNSSYFMAVAAISGGKVKIENLNKNSKQADKVFVDILEKMGCEVSWSDNSLVLKGGDLKGIAIDMKKSPDIVPTLAVVSAFAKGPTKIYNIETLRFKETDRLSAVANELSKIGCKIEEGSDYMIITPDKLNGAEIETYKDHRMAMSFAVAGLFIEGIKILDPDCVSKSYPGFWKDFSKIFGGIN</sequence>
<comment type="caution">
    <text evidence="9">The sequence shown here is derived from an EMBL/GenBank/DDBJ whole genome shotgun (WGS) entry which is preliminary data.</text>
</comment>
<evidence type="ECO:0000256" key="6">
    <source>
        <dbReference type="ARBA" id="ARBA00044633"/>
    </source>
</evidence>
<protein>
    <recommendedName>
        <fullName evidence="7">3-phosphoshikimate 1-carboxyvinyltransferase</fullName>
        <ecNumber evidence="7">2.5.1.19</ecNumber>
    </recommendedName>
    <alternativeName>
        <fullName evidence="7">5-enolpyruvylshikimate-3-phosphate synthase</fullName>
        <shortName evidence="7">EPSP synthase</shortName>
        <shortName evidence="7">EPSPS</shortName>
    </alternativeName>
</protein>
<dbReference type="NCBIfam" id="TIGR01356">
    <property type="entry name" value="aroA"/>
    <property type="match status" value="1"/>
</dbReference>
<feature type="binding site" evidence="7">
    <location>
        <position position="198"/>
    </location>
    <ligand>
        <name>3-phosphoshikimate</name>
        <dbReference type="ChEBI" id="CHEBI:145989"/>
    </ligand>
</feature>
<dbReference type="InterPro" id="IPR001986">
    <property type="entry name" value="Enolpyruvate_Tfrase_dom"/>
</dbReference>
<dbReference type="InterPro" id="IPR013792">
    <property type="entry name" value="RNA3'P_cycl/enolpyr_Trfase_a/b"/>
</dbReference>
<dbReference type="AlphaFoldDB" id="A0A150IVI6"/>
<comment type="subcellular location">
    <subcellularLocation>
        <location evidence="7">Cytoplasm</location>
    </subcellularLocation>
</comment>
<feature type="binding site" evidence="7">
    <location>
        <position position="24"/>
    </location>
    <ligand>
        <name>3-phosphoshikimate</name>
        <dbReference type="ChEBI" id="CHEBI:145989"/>
    </ligand>
</feature>
<comment type="function">
    <text evidence="7">Catalyzes the transfer of the enolpyruvyl moiety of phosphoenolpyruvate (PEP) to the 5-hydroxyl of shikimate-3-phosphate (S3P) to produce enolpyruvyl shikimate-3-phosphate and inorganic phosphate.</text>
</comment>
<dbReference type="PATRIC" id="fig|1705409.3.peg.1849"/>
<dbReference type="UniPathway" id="UPA00053">
    <property type="reaction ID" value="UER00089"/>
</dbReference>
<comment type="subunit">
    <text evidence="7">Monomer.</text>
</comment>
<feature type="binding site" evidence="7">
    <location>
        <position position="23"/>
    </location>
    <ligand>
        <name>3-phosphoshikimate</name>
        <dbReference type="ChEBI" id="CHEBI:145989"/>
    </ligand>
</feature>
<dbReference type="GO" id="GO:0009423">
    <property type="term" value="P:chorismate biosynthetic process"/>
    <property type="evidence" value="ECO:0007669"/>
    <property type="project" value="UniProtKB-UniRule"/>
</dbReference>
<dbReference type="GO" id="GO:0003866">
    <property type="term" value="F:3-phosphoshikimate 1-carboxyvinyltransferase activity"/>
    <property type="evidence" value="ECO:0007669"/>
    <property type="project" value="UniProtKB-UniRule"/>
</dbReference>
<evidence type="ECO:0000256" key="7">
    <source>
        <dbReference type="HAMAP-Rule" id="MF_00210"/>
    </source>
</evidence>
<feature type="active site" description="Proton acceptor" evidence="7">
    <location>
        <position position="312"/>
    </location>
</feature>
<evidence type="ECO:0000313" key="9">
    <source>
        <dbReference type="EMBL" id="KYC49019.1"/>
    </source>
</evidence>
<dbReference type="HAMAP" id="MF_00210">
    <property type="entry name" value="EPSP_synth"/>
    <property type="match status" value="1"/>
</dbReference>
<feature type="binding site" evidence="7">
    <location>
        <position position="343"/>
    </location>
    <ligand>
        <name>phosphoenolpyruvate</name>
        <dbReference type="ChEBI" id="CHEBI:58702"/>
    </ligand>
</feature>
<dbReference type="PANTHER" id="PTHR21090:SF5">
    <property type="entry name" value="PENTAFUNCTIONAL AROM POLYPEPTIDE"/>
    <property type="match status" value="1"/>
</dbReference>
<dbReference type="Gene3D" id="3.65.10.10">
    <property type="entry name" value="Enolpyruvate transferase domain"/>
    <property type="match status" value="2"/>
</dbReference>
<reference evidence="9 10" key="1">
    <citation type="journal article" date="2016" name="ISME J.">
        <title>Chasing the elusive Euryarchaeota class WSA2: genomes reveal a uniquely fastidious methyl-reducing methanogen.</title>
        <authorList>
            <person name="Nobu M.K."/>
            <person name="Narihiro T."/>
            <person name="Kuroda K."/>
            <person name="Mei R."/>
            <person name="Liu W.T."/>
        </authorList>
    </citation>
    <scope>NUCLEOTIDE SEQUENCE [LARGE SCALE GENOMIC DNA]</scope>
    <source>
        <strain evidence="9">U1lsi0528_Bin055</strain>
    </source>
</reference>
<feature type="binding site" evidence="7">
    <location>
        <position position="384"/>
    </location>
    <ligand>
        <name>phosphoenolpyruvate</name>
        <dbReference type="ChEBI" id="CHEBI:58702"/>
    </ligand>
</feature>
<feature type="binding site" evidence="7">
    <location>
        <position position="28"/>
    </location>
    <ligand>
        <name>3-phosphoshikimate</name>
        <dbReference type="ChEBI" id="CHEBI:145989"/>
    </ligand>
</feature>
<name>A0A150IVI6_9EURY</name>
<feature type="binding site" evidence="7">
    <location>
        <position position="409"/>
    </location>
    <ligand>
        <name>phosphoenolpyruvate</name>
        <dbReference type="ChEBI" id="CHEBI:58702"/>
    </ligand>
</feature>
<organism evidence="9 10">
    <name type="scientific">Candidatus Methanofastidiosum methylothiophilum</name>
    <dbReference type="NCBI Taxonomy" id="1705564"/>
    <lineage>
        <taxon>Archaea</taxon>
        <taxon>Methanobacteriati</taxon>
        <taxon>Methanobacteriota</taxon>
        <taxon>Stenosarchaea group</taxon>
        <taxon>Candidatus Methanofastidiosia</taxon>
        <taxon>Candidatus Methanofastidiosales</taxon>
        <taxon>Candidatus Methanofastidiosaceae</taxon>
        <taxon>Candidatus Methanofastidiosum</taxon>
    </lineage>
</organism>
<dbReference type="STRING" id="1705564.APG08_00186"/>
<dbReference type="InterPro" id="IPR023193">
    <property type="entry name" value="EPSP_synthase_CS"/>
</dbReference>